<proteinExistence type="predicted"/>
<organism evidence="2">
    <name type="scientific">Ignisphaera aggregans</name>
    <dbReference type="NCBI Taxonomy" id="334771"/>
    <lineage>
        <taxon>Archaea</taxon>
        <taxon>Thermoproteota</taxon>
        <taxon>Thermoprotei</taxon>
        <taxon>Desulfurococcales</taxon>
        <taxon>Desulfurococcaceae</taxon>
        <taxon>Ignisphaera</taxon>
    </lineage>
</organism>
<keyword evidence="1" id="KW-1133">Transmembrane helix</keyword>
<feature type="transmembrane region" description="Helical" evidence="1">
    <location>
        <begin position="64"/>
        <end position="84"/>
    </location>
</feature>
<dbReference type="EMBL" id="DRYQ01000086">
    <property type="protein sequence ID" value="HHQ50832.1"/>
    <property type="molecule type" value="Genomic_DNA"/>
</dbReference>
<keyword evidence="1" id="KW-0472">Membrane</keyword>
<reference evidence="2" key="1">
    <citation type="journal article" date="2020" name="mSystems">
        <title>Genome- and Community-Level Interaction Insights into Carbon Utilization and Element Cycling Functions of Hydrothermarchaeota in Hydrothermal Sediment.</title>
        <authorList>
            <person name="Zhou Z."/>
            <person name="Liu Y."/>
            <person name="Xu W."/>
            <person name="Pan J."/>
            <person name="Luo Z.H."/>
            <person name="Li M."/>
        </authorList>
    </citation>
    <scope>NUCLEOTIDE SEQUENCE [LARGE SCALE GENOMIC DNA]</scope>
    <source>
        <strain evidence="2">SpSt-1105</strain>
    </source>
</reference>
<evidence type="ECO:0000313" key="2">
    <source>
        <dbReference type="EMBL" id="HHQ50832.1"/>
    </source>
</evidence>
<evidence type="ECO:0000256" key="1">
    <source>
        <dbReference type="SAM" id="Phobius"/>
    </source>
</evidence>
<protein>
    <submittedName>
        <fullName evidence="2">Uncharacterized protein</fullName>
    </submittedName>
</protein>
<keyword evidence="1" id="KW-0812">Transmembrane</keyword>
<sequence>MWLLVLGYAATITTALWYVSKAKGEDLCLNYLATILWGATVMFFVDAVYSYLSGEEFIEISTEATTLGFSLLLVALVVWLFILFSKDPKRVFRKR</sequence>
<feature type="transmembrane region" description="Helical" evidence="1">
    <location>
        <begin position="31"/>
        <end position="52"/>
    </location>
</feature>
<dbReference type="AlphaFoldDB" id="A0A7J3Z830"/>
<accession>A0A7J3Z830</accession>
<comment type="caution">
    <text evidence="2">The sequence shown here is derived from an EMBL/GenBank/DDBJ whole genome shotgun (WGS) entry which is preliminary data.</text>
</comment>
<name>A0A7J3Z830_9CREN</name>
<gene>
    <name evidence="2" type="ORF">ENM66_05735</name>
</gene>